<dbReference type="EMBL" id="JBEDUW010000004">
    <property type="protein sequence ID" value="KAK9934531.1"/>
    <property type="molecule type" value="Genomic_DNA"/>
</dbReference>
<feature type="region of interest" description="Disordered" evidence="1">
    <location>
        <begin position="83"/>
        <end position="103"/>
    </location>
</feature>
<feature type="region of interest" description="Disordered" evidence="1">
    <location>
        <begin position="1"/>
        <end position="20"/>
    </location>
</feature>
<dbReference type="Pfam" id="PF14577">
    <property type="entry name" value="SEO_C"/>
    <property type="match status" value="1"/>
</dbReference>
<reference evidence="4 5" key="1">
    <citation type="journal article" date="2023" name="G3 (Bethesda)">
        <title>A chromosome-length genome assembly and annotation of blackberry (Rubus argutus, cv. 'Hillquist').</title>
        <authorList>
            <person name="Bruna T."/>
            <person name="Aryal R."/>
            <person name="Dudchenko O."/>
            <person name="Sargent D.J."/>
            <person name="Mead D."/>
            <person name="Buti M."/>
            <person name="Cavallini A."/>
            <person name="Hytonen T."/>
            <person name="Andres J."/>
            <person name="Pham M."/>
            <person name="Weisz D."/>
            <person name="Mascagni F."/>
            <person name="Usai G."/>
            <person name="Natali L."/>
            <person name="Bassil N."/>
            <person name="Fernandez G.E."/>
            <person name="Lomsadze A."/>
            <person name="Armour M."/>
            <person name="Olukolu B."/>
            <person name="Poorten T."/>
            <person name="Britton C."/>
            <person name="Davik J."/>
            <person name="Ashrafi H."/>
            <person name="Aiden E.L."/>
            <person name="Borodovsky M."/>
            <person name="Worthington M."/>
        </authorList>
    </citation>
    <scope>NUCLEOTIDE SEQUENCE [LARGE SCALE GENOMIC DNA]</scope>
    <source>
        <strain evidence="4">PI 553951</strain>
    </source>
</reference>
<dbReference type="InterPro" id="IPR027942">
    <property type="entry name" value="SEO_N"/>
</dbReference>
<dbReference type="InterPro" id="IPR039299">
    <property type="entry name" value="SEOA"/>
</dbReference>
<evidence type="ECO:0000313" key="5">
    <source>
        <dbReference type="Proteomes" id="UP001457282"/>
    </source>
</evidence>
<gene>
    <name evidence="4" type="ORF">M0R45_021671</name>
</gene>
<dbReference type="PANTHER" id="PTHR33232:SF20">
    <property type="entry name" value="PROTEIN SIEVE ELEMENT OCCLUSION B-LIKE"/>
    <property type="match status" value="1"/>
</dbReference>
<feature type="compositionally biased region" description="Polar residues" evidence="1">
    <location>
        <begin position="1"/>
        <end position="10"/>
    </location>
</feature>
<keyword evidence="5" id="KW-1185">Reference proteome</keyword>
<sequence length="745" mass="85853">MTLVPQNKFPNTIRREDNPPLLVRDGRRQFQTDDDSVLISQVLDIDESHDDRPYDPTPVSSKNILQAAEVILSRVTKPDINSNVSGSAVPAGAHEDPLEHHASPSIIPENHGVPTSLFITISVELFTKWLTGEDENKKNMAMNILDAVKQYDWHEKVVLVLGTFAVKNGEFWLVAQLYTTYAFAEEIGKLEQLPEILDRSQTDLKPKFDAYNNLVKSVLKVTKSIVQLQELRRDPHLTTELESSTNSTDAHIATAVYWTIWSIVVAASHFSGITGMGPDYKMEAWELSFSIHKLESIHSDLEETINSVYDAIQRKKDDEALAEIAYILETPHVDNIKPLKVLFFKDDQPALYDCFRKRRVNIGVLKRKVVILFLTDLDILHENEYMIVQQMYIEKRHEPTRPESQYEVVWVPIVDTWTVDKYEQFETIRNAMQWYSVYHPSVVSRTVVKYIRKQDKWNFVKKPLLVVMDPQGKIVHSNAVHMMCVFGSMAFPFNKNREELLWEEETWRIELLADAIDENLISWISERKHICLYGGEDIDWIRKFTRAARSVASEAGIRLELLYVGTNKAKEKVVKNIMRIIQDENLSHTIEWNFICFFWIRLESMWESKGHQLQDKLKRSSQLRTTDYIAMKNDDAVMQGIISMLSFGSSDHGWAVIGTSSAEMSKANGEHMLRSLREFNAWKTRHSELGFTPALNEYLTGMYKQAPHHCSSLMLPVTGLIPETVTCVECGRLMERFNTFRCCTD</sequence>
<name>A0AAW1XC42_RUBAR</name>
<evidence type="ECO:0000313" key="4">
    <source>
        <dbReference type="EMBL" id="KAK9934531.1"/>
    </source>
</evidence>
<dbReference type="Proteomes" id="UP001457282">
    <property type="component" value="Unassembled WGS sequence"/>
</dbReference>
<dbReference type="Pfam" id="PF14576">
    <property type="entry name" value="SEO_N"/>
    <property type="match status" value="1"/>
</dbReference>
<proteinExistence type="predicted"/>
<evidence type="ECO:0000259" key="2">
    <source>
        <dbReference type="Pfam" id="PF14576"/>
    </source>
</evidence>
<feature type="domain" description="Sieve element occlusion N-terminal" evidence="2">
    <location>
        <begin position="34"/>
        <end position="332"/>
    </location>
</feature>
<comment type="caution">
    <text evidence="4">The sequence shown here is derived from an EMBL/GenBank/DDBJ whole genome shotgun (WGS) entry which is preliminary data.</text>
</comment>
<organism evidence="4 5">
    <name type="scientific">Rubus argutus</name>
    <name type="common">Southern blackberry</name>
    <dbReference type="NCBI Taxonomy" id="59490"/>
    <lineage>
        <taxon>Eukaryota</taxon>
        <taxon>Viridiplantae</taxon>
        <taxon>Streptophyta</taxon>
        <taxon>Embryophyta</taxon>
        <taxon>Tracheophyta</taxon>
        <taxon>Spermatophyta</taxon>
        <taxon>Magnoliopsida</taxon>
        <taxon>eudicotyledons</taxon>
        <taxon>Gunneridae</taxon>
        <taxon>Pentapetalae</taxon>
        <taxon>rosids</taxon>
        <taxon>fabids</taxon>
        <taxon>Rosales</taxon>
        <taxon>Rosaceae</taxon>
        <taxon>Rosoideae</taxon>
        <taxon>Rosoideae incertae sedis</taxon>
        <taxon>Rubus</taxon>
    </lineage>
</organism>
<evidence type="ECO:0000256" key="1">
    <source>
        <dbReference type="SAM" id="MobiDB-lite"/>
    </source>
</evidence>
<protein>
    <submittedName>
        <fullName evidence="4">Uncharacterized protein</fullName>
    </submittedName>
</protein>
<accession>A0AAW1XC42</accession>
<dbReference type="PANTHER" id="PTHR33232">
    <property type="entry name" value="PROTEIN SIEVE ELEMENT OCCLUSION B-LIKE"/>
    <property type="match status" value="1"/>
</dbReference>
<feature type="domain" description="Sieve element occlusion C-terminal" evidence="3">
    <location>
        <begin position="497"/>
        <end position="744"/>
    </location>
</feature>
<dbReference type="InterPro" id="IPR027944">
    <property type="entry name" value="SEO_C"/>
</dbReference>
<dbReference type="GO" id="GO:0010088">
    <property type="term" value="P:phloem development"/>
    <property type="evidence" value="ECO:0007669"/>
    <property type="project" value="InterPro"/>
</dbReference>
<feature type="compositionally biased region" description="Basic and acidic residues" evidence="1">
    <location>
        <begin position="93"/>
        <end position="102"/>
    </location>
</feature>
<evidence type="ECO:0000259" key="3">
    <source>
        <dbReference type="Pfam" id="PF14577"/>
    </source>
</evidence>
<dbReference type="AlphaFoldDB" id="A0AAW1XC42"/>